<dbReference type="PROSITE" id="PS50056">
    <property type="entry name" value="TYR_PHOSPHATASE_2"/>
    <property type="match status" value="1"/>
</dbReference>
<dbReference type="SMART" id="SM00404">
    <property type="entry name" value="PTPc_motif"/>
    <property type="match status" value="1"/>
</dbReference>
<keyword evidence="6" id="KW-0843">Virulence</keyword>
<dbReference type="AlphaFoldDB" id="A0AAE3CVH4"/>
<dbReference type="PROSITE" id="PS50055">
    <property type="entry name" value="TYR_PHOSPHATASE_PTP"/>
    <property type="match status" value="1"/>
</dbReference>
<keyword evidence="5" id="KW-0904">Protein phosphatase</keyword>
<dbReference type="Pfam" id="PF00102">
    <property type="entry name" value="Y_phosphatase"/>
    <property type="match status" value="1"/>
</dbReference>
<dbReference type="Proteomes" id="UP001155882">
    <property type="component" value="Unassembled WGS sequence"/>
</dbReference>
<dbReference type="RefSeq" id="WP_153673156.1">
    <property type="nucleotide sequence ID" value="NZ_JAAOIA010000003.1"/>
</dbReference>
<comment type="subcellular location">
    <subcellularLocation>
        <location evidence="1">Secreted</location>
    </subcellularLocation>
</comment>
<organism evidence="10 11">
    <name type="scientific">Providencia rettgeri</name>
    <dbReference type="NCBI Taxonomy" id="587"/>
    <lineage>
        <taxon>Bacteria</taxon>
        <taxon>Pseudomonadati</taxon>
        <taxon>Pseudomonadota</taxon>
        <taxon>Gammaproteobacteria</taxon>
        <taxon>Enterobacterales</taxon>
        <taxon>Morganellaceae</taxon>
        <taxon>Providencia</taxon>
    </lineage>
</organism>
<dbReference type="InterPro" id="IPR000242">
    <property type="entry name" value="PTP_cat"/>
</dbReference>
<dbReference type="CDD" id="cd14559">
    <property type="entry name" value="PTP_YopH-like"/>
    <property type="match status" value="1"/>
</dbReference>
<dbReference type="InterPro" id="IPR003595">
    <property type="entry name" value="Tyr_Pase_cat"/>
</dbReference>
<dbReference type="SMART" id="SM00194">
    <property type="entry name" value="PTPc"/>
    <property type="match status" value="1"/>
</dbReference>
<dbReference type="PROSITE" id="PS00383">
    <property type="entry name" value="TYR_PHOSPHATASE_1"/>
    <property type="match status" value="1"/>
</dbReference>
<dbReference type="InterPro" id="IPR000387">
    <property type="entry name" value="Tyr_Pase_dom"/>
</dbReference>
<protein>
    <recommendedName>
        <fullName evidence="2">protein-tyrosine-phosphatase</fullName>
        <ecNumber evidence="2">3.1.3.48</ecNumber>
    </recommendedName>
</protein>
<dbReference type="InterPro" id="IPR003546">
    <property type="entry name" value="Tyr_Pase_SptP/YopH"/>
</dbReference>
<name>A0AAE3CVH4_PRORE</name>
<evidence type="ECO:0000256" key="4">
    <source>
        <dbReference type="ARBA" id="ARBA00022801"/>
    </source>
</evidence>
<evidence type="ECO:0000259" key="8">
    <source>
        <dbReference type="PROSITE" id="PS50055"/>
    </source>
</evidence>
<feature type="domain" description="Tyrosine specific protein phosphatases" evidence="9">
    <location>
        <begin position="325"/>
        <end position="375"/>
    </location>
</feature>
<gene>
    <name evidence="10" type="ORF">KYI77_01150</name>
</gene>
<dbReference type="SUPFAM" id="SSF52799">
    <property type="entry name" value="(Phosphotyrosine protein) phosphatases II"/>
    <property type="match status" value="1"/>
</dbReference>
<dbReference type="PRINTS" id="PR01371">
    <property type="entry name" value="BACYPHPHTASE"/>
</dbReference>
<evidence type="ECO:0000256" key="6">
    <source>
        <dbReference type="ARBA" id="ARBA00023026"/>
    </source>
</evidence>
<evidence type="ECO:0000256" key="5">
    <source>
        <dbReference type="ARBA" id="ARBA00022912"/>
    </source>
</evidence>
<evidence type="ECO:0000313" key="10">
    <source>
        <dbReference type="EMBL" id="MBW3115066.1"/>
    </source>
</evidence>
<dbReference type="InterPro" id="IPR029021">
    <property type="entry name" value="Prot-tyrosine_phosphatase-like"/>
</dbReference>
<dbReference type="Gene3D" id="3.90.190.10">
    <property type="entry name" value="Protein tyrosine phosphatase superfamily"/>
    <property type="match status" value="1"/>
</dbReference>
<evidence type="ECO:0000256" key="3">
    <source>
        <dbReference type="ARBA" id="ARBA00022525"/>
    </source>
</evidence>
<keyword evidence="3" id="KW-0964">Secreted</keyword>
<dbReference type="GO" id="GO:0004725">
    <property type="term" value="F:protein tyrosine phosphatase activity"/>
    <property type="evidence" value="ECO:0007669"/>
    <property type="project" value="UniProtKB-EC"/>
</dbReference>
<keyword evidence="4" id="KW-0378">Hydrolase</keyword>
<comment type="caution">
    <text evidence="10">The sequence shown here is derived from an EMBL/GenBank/DDBJ whole genome shotgun (WGS) entry which is preliminary data.</text>
</comment>
<feature type="region of interest" description="Disordered" evidence="7">
    <location>
        <begin position="1"/>
        <end position="20"/>
    </location>
</feature>
<dbReference type="EC" id="3.1.3.48" evidence="2"/>
<dbReference type="InterPro" id="IPR052782">
    <property type="entry name" value="Oocyte-zygote_transition_reg"/>
</dbReference>
<accession>A0AAE3CVH4</accession>
<dbReference type="PANTHER" id="PTHR46163">
    <property type="entry name" value="TYROSINE-PROTEIN PHOSPHATASE-RELATED"/>
    <property type="match status" value="1"/>
</dbReference>
<dbReference type="InterPro" id="IPR016130">
    <property type="entry name" value="Tyr_Pase_AS"/>
</dbReference>
<evidence type="ECO:0000256" key="2">
    <source>
        <dbReference type="ARBA" id="ARBA00013064"/>
    </source>
</evidence>
<sequence>MESSRKDNNTPPPIPIRTMSLGLGANTEYKSARARISDSMSHIKNTTVPTPQNTTSTRSSIFIRDLITGFFSRQTVSHQQDGTIAPRYAFNSRTVDSNPAVELGAATSTLATQSVKYIDNFNKLEEFTKLQNFQYCDQQEVKGARFSDIKTAKETQVCITDSAGIQIGLPANRVKVGDDNLFIRSQYPKNIENQLQMLYENRTPMLCILSSNMDIQGRTLPPYFRVNGTYGRMKVNTKEIQPGDGKPNKIGSLNVKHYSMKLTYDKKPINIPVIHVENWTDKTTASTKELKELAKYMAAGIEEKRQFYKFAGSRAINDKDKLLPIIHCAAGIGRTGQVAAAMQLIKPNNKLSVQEIIMDMRKTGCDRMVQNEEQFKGLLELEKLLNDEKLAQ</sequence>
<evidence type="ECO:0000313" key="11">
    <source>
        <dbReference type="Proteomes" id="UP001155882"/>
    </source>
</evidence>
<evidence type="ECO:0000256" key="7">
    <source>
        <dbReference type="SAM" id="MobiDB-lite"/>
    </source>
</evidence>
<reference evidence="10" key="1">
    <citation type="submission" date="2021-07" db="EMBL/GenBank/DDBJ databases">
        <authorList>
            <person name="Stanton E."/>
        </authorList>
    </citation>
    <scope>NUCLEOTIDE SEQUENCE</scope>
    <source>
        <strain evidence="10">2021EL-01139</strain>
    </source>
</reference>
<feature type="domain" description="Tyrosine-protein phosphatase" evidence="8">
    <location>
        <begin position="145"/>
        <end position="376"/>
    </location>
</feature>
<evidence type="ECO:0000259" key="9">
    <source>
        <dbReference type="PROSITE" id="PS50056"/>
    </source>
</evidence>
<evidence type="ECO:0000256" key="1">
    <source>
        <dbReference type="ARBA" id="ARBA00004613"/>
    </source>
</evidence>
<dbReference type="EMBL" id="JAHWLI010000002">
    <property type="protein sequence ID" value="MBW3115066.1"/>
    <property type="molecule type" value="Genomic_DNA"/>
</dbReference>
<dbReference type="GO" id="GO:0005576">
    <property type="term" value="C:extracellular region"/>
    <property type="evidence" value="ECO:0007669"/>
    <property type="project" value="UniProtKB-SubCell"/>
</dbReference>
<proteinExistence type="predicted"/>